<dbReference type="EMBL" id="CP065687">
    <property type="protein sequence ID" value="QPS47081.1"/>
    <property type="molecule type" value="Genomic_DNA"/>
</dbReference>
<evidence type="ECO:0000313" key="2">
    <source>
        <dbReference type="EMBL" id="QPS47081.1"/>
    </source>
</evidence>
<dbReference type="AlphaFoldDB" id="A0A7T2X0B7"/>
<dbReference type="RefSeq" id="WP_155246035.1">
    <property type="nucleotide sequence ID" value="NZ_CM003627.1"/>
</dbReference>
<organism evidence="2 3">
    <name type="scientific">Burkholderia humptydooensis</name>
    <dbReference type="NCBI Taxonomy" id="430531"/>
    <lineage>
        <taxon>Bacteria</taxon>
        <taxon>Pseudomonadati</taxon>
        <taxon>Pseudomonadota</taxon>
        <taxon>Betaproteobacteria</taxon>
        <taxon>Burkholderiales</taxon>
        <taxon>Burkholderiaceae</taxon>
        <taxon>Burkholderia</taxon>
        <taxon>pseudomallei group</taxon>
    </lineage>
</organism>
<protein>
    <submittedName>
        <fullName evidence="2">Uncharacterized protein</fullName>
    </submittedName>
</protein>
<evidence type="ECO:0000313" key="3">
    <source>
        <dbReference type="Proteomes" id="UP000594943"/>
    </source>
</evidence>
<accession>A0A7T2X0B7</accession>
<reference evidence="2 3" key="1">
    <citation type="submission" date="2020-12" db="EMBL/GenBank/DDBJ databases">
        <title>FDA dAtabase for Regulatory Grade micrObial Sequences (FDA-ARGOS): Supporting development and validation of Infectious Disease Dx tests.</title>
        <authorList>
            <person name="Nelson B."/>
            <person name="Plummer A."/>
            <person name="Tallon L."/>
            <person name="Sadzewicz L."/>
            <person name="Zhao X."/>
            <person name="Boylan J."/>
            <person name="Ott S."/>
            <person name="Bowen H."/>
            <person name="Vavikolanu K."/>
            <person name="Mehta A."/>
            <person name="Aluvathingal J."/>
            <person name="Nadendla S."/>
            <person name="Myers T."/>
            <person name="Yan Y."/>
            <person name="Sichtig H."/>
        </authorList>
    </citation>
    <scope>NUCLEOTIDE SEQUENCE [LARGE SCALE GENOMIC DNA]</scope>
    <source>
        <strain evidence="2 3">FDAARGOS_899</strain>
    </source>
</reference>
<keyword evidence="1" id="KW-1133">Transmembrane helix</keyword>
<proteinExistence type="predicted"/>
<keyword evidence="1" id="KW-0812">Transmembrane</keyword>
<gene>
    <name evidence="2" type="ORF">I6G56_21660</name>
</gene>
<feature type="transmembrane region" description="Helical" evidence="1">
    <location>
        <begin position="29"/>
        <end position="49"/>
    </location>
</feature>
<dbReference type="Proteomes" id="UP000594943">
    <property type="component" value="Chromosome 2"/>
</dbReference>
<keyword evidence="1" id="KW-0472">Membrane</keyword>
<name>A0A7T2X0B7_9BURK</name>
<evidence type="ECO:0000256" key="1">
    <source>
        <dbReference type="SAM" id="Phobius"/>
    </source>
</evidence>
<sequence length="52" mass="5912">MPDRGGARQSRSRRPGRNRHFIRGFEMETYILLGIGFGAGLLIAIWGIIQLR</sequence>
<dbReference type="KEGG" id="bhg:I6G56_21660"/>